<name>A0A2G8SMI1_9APHY</name>
<dbReference type="Proteomes" id="UP000230002">
    <property type="component" value="Unassembled WGS sequence"/>
</dbReference>
<sequence length="276" mass="30181">MQDYKGGLAVHSFSASIPNPICILRLPDIPPGEPDGLYELVASQLLQTSEGYFRPDPEHSIVAVSRRIREGDDASGSFLLIPCGALRAQARSGVSSQGITTAADSAGGPHMTVAAPQVRVVIWEDWGPTACLHLRLPVDYQHFITHSSWLPFGSRMPLVVPDSADVNRTSICVFELNPLAARYARSLVAGRTKDESELRATAIVAPEDLESVLPGVSVDPDCSAIPYAVYRFALSDSPTEEPRGDWPIRRVQMDMTGFTVTFDDSEHHEREQTWAI</sequence>
<proteinExistence type="predicted"/>
<keyword evidence="2" id="KW-1185">Reference proteome</keyword>
<evidence type="ECO:0000313" key="2">
    <source>
        <dbReference type="Proteomes" id="UP000230002"/>
    </source>
</evidence>
<accession>A0A2G8SMI1</accession>
<dbReference type="AlphaFoldDB" id="A0A2G8SMI1"/>
<dbReference type="EMBL" id="AYKW01000004">
    <property type="protein sequence ID" value="PIL34975.1"/>
    <property type="molecule type" value="Genomic_DNA"/>
</dbReference>
<comment type="caution">
    <text evidence="1">The sequence shown here is derived from an EMBL/GenBank/DDBJ whole genome shotgun (WGS) entry which is preliminary data.</text>
</comment>
<organism evidence="1 2">
    <name type="scientific">Ganoderma sinense ZZ0214-1</name>
    <dbReference type="NCBI Taxonomy" id="1077348"/>
    <lineage>
        <taxon>Eukaryota</taxon>
        <taxon>Fungi</taxon>
        <taxon>Dikarya</taxon>
        <taxon>Basidiomycota</taxon>
        <taxon>Agaricomycotina</taxon>
        <taxon>Agaricomycetes</taxon>
        <taxon>Polyporales</taxon>
        <taxon>Polyporaceae</taxon>
        <taxon>Ganoderma</taxon>
    </lineage>
</organism>
<protein>
    <submittedName>
        <fullName evidence="1">Uncharacterized protein</fullName>
    </submittedName>
</protein>
<evidence type="ECO:0000313" key="1">
    <source>
        <dbReference type="EMBL" id="PIL34975.1"/>
    </source>
</evidence>
<gene>
    <name evidence="1" type="ORF">GSI_02762</name>
</gene>
<reference evidence="1 2" key="1">
    <citation type="journal article" date="2015" name="Sci. Rep.">
        <title>Chromosome-level genome map provides insights into diverse defense mechanisms in the medicinal fungus Ganoderma sinense.</title>
        <authorList>
            <person name="Zhu Y."/>
            <person name="Xu J."/>
            <person name="Sun C."/>
            <person name="Zhou S."/>
            <person name="Xu H."/>
            <person name="Nelson D.R."/>
            <person name="Qian J."/>
            <person name="Song J."/>
            <person name="Luo H."/>
            <person name="Xiang L."/>
            <person name="Li Y."/>
            <person name="Xu Z."/>
            <person name="Ji A."/>
            <person name="Wang L."/>
            <person name="Lu S."/>
            <person name="Hayward A."/>
            <person name="Sun W."/>
            <person name="Li X."/>
            <person name="Schwartz D.C."/>
            <person name="Wang Y."/>
            <person name="Chen S."/>
        </authorList>
    </citation>
    <scope>NUCLEOTIDE SEQUENCE [LARGE SCALE GENOMIC DNA]</scope>
    <source>
        <strain evidence="1 2">ZZ0214-1</strain>
    </source>
</reference>